<reference evidence="5 6" key="1">
    <citation type="submission" date="2020-08" db="EMBL/GenBank/DDBJ databases">
        <title>Novel species isolated from subtropical streams in China.</title>
        <authorList>
            <person name="Lu H."/>
        </authorList>
    </citation>
    <scope>NUCLEOTIDE SEQUENCE [LARGE SCALE GENOMIC DNA]</scope>
    <source>
        <strain evidence="5 6">CY18W</strain>
    </source>
</reference>
<dbReference type="CDD" id="cd11340">
    <property type="entry name" value="AmyAc_bac_CMD_like_3"/>
    <property type="match status" value="1"/>
</dbReference>
<dbReference type="SMART" id="SM00642">
    <property type="entry name" value="Aamy"/>
    <property type="match status" value="1"/>
</dbReference>
<dbReference type="InterPro" id="IPR013783">
    <property type="entry name" value="Ig-like_fold"/>
</dbReference>
<accession>A0ABR6ZWA8</accession>
<name>A0ABR6ZWA8_9BURK</name>
<comment type="caution">
    <text evidence="5">The sequence shown here is derived from an EMBL/GenBank/DDBJ whole genome shotgun (WGS) entry which is preliminary data.</text>
</comment>
<proteinExistence type="predicted"/>
<feature type="domain" description="Glycosyl hydrolase family 13 catalytic" evidence="4">
    <location>
        <begin position="130"/>
        <end position="528"/>
    </location>
</feature>
<keyword evidence="3" id="KW-0732">Signal</keyword>
<dbReference type="GO" id="GO:0016787">
    <property type="term" value="F:hydrolase activity"/>
    <property type="evidence" value="ECO:0007669"/>
    <property type="project" value="UniProtKB-KW"/>
</dbReference>
<dbReference type="SUPFAM" id="SSF51011">
    <property type="entry name" value="Glycosyl hydrolase domain"/>
    <property type="match status" value="1"/>
</dbReference>
<evidence type="ECO:0000256" key="1">
    <source>
        <dbReference type="ARBA" id="ARBA00022801"/>
    </source>
</evidence>
<dbReference type="PANTHER" id="PTHR10357:SF210">
    <property type="entry name" value="MALTODEXTRIN GLUCOSIDASE"/>
    <property type="match status" value="1"/>
</dbReference>
<dbReference type="Pfam" id="PF00128">
    <property type="entry name" value="Alpha-amylase"/>
    <property type="match status" value="1"/>
</dbReference>
<evidence type="ECO:0000256" key="2">
    <source>
        <dbReference type="ARBA" id="ARBA00023295"/>
    </source>
</evidence>
<evidence type="ECO:0000313" key="5">
    <source>
        <dbReference type="EMBL" id="MBC3920157.1"/>
    </source>
</evidence>
<keyword evidence="2" id="KW-0326">Glycosidase</keyword>
<feature type="signal peptide" evidence="3">
    <location>
        <begin position="1"/>
        <end position="20"/>
    </location>
</feature>
<dbReference type="InterPro" id="IPR015171">
    <property type="entry name" value="Cyc-maltodext_N"/>
</dbReference>
<dbReference type="InterPro" id="IPR017853">
    <property type="entry name" value="GH"/>
</dbReference>
<feature type="chain" id="PRO_5046383057" evidence="3">
    <location>
        <begin position="21"/>
        <end position="616"/>
    </location>
</feature>
<dbReference type="InterPro" id="IPR014756">
    <property type="entry name" value="Ig_E-set"/>
</dbReference>
<evidence type="ECO:0000256" key="3">
    <source>
        <dbReference type="SAM" id="SignalP"/>
    </source>
</evidence>
<dbReference type="Pfam" id="PF10438">
    <property type="entry name" value="Cyc-maltodext_C"/>
    <property type="match status" value="1"/>
</dbReference>
<keyword evidence="1 5" id="KW-0378">Hydrolase</keyword>
<gene>
    <name evidence="5" type="ORF">H8L32_22025</name>
</gene>
<protein>
    <submittedName>
        <fullName evidence="5">Glycoside hydrolase family 13 protein</fullName>
    </submittedName>
</protein>
<dbReference type="Proteomes" id="UP000650424">
    <property type="component" value="Unassembled WGS sequence"/>
</dbReference>
<dbReference type="Gene3D" id="3.20.20.80">
    <property type="entry name" value="Glycosidases"/>
    <property type="match status" value="1"/>
</dbReference>
<dbReference type="InterPro" id="IPR013780">
    <property type="entry name" value="Glyco_hydro_b"/>
</dbReference>
<dbReference type="PANTHER" id="PTHR10357">
    <property type="entry name" value="ALPHA-AMYLASE FAMILY MEMBER"/>
    <property type="match status" value="1"/>
</dbReference>
<dbReference type="InterPro" id="IPR006047">
    <property type="entry name" value="GH13_cat_dom"/>
</dbReference>
<organism evidence="5 6">
    <name type="scientific">Undibacterium hunanense</name>
    <dbReference type="NCBI Taxonomy" id="2762292"/>
    <lineage>
        <taxon>Bacteria</taxon>
        <taxon>Pseudomonadati</taxon>
        <taxon>Pseudomonadota</taxon>
        <taxon>Betaproteobacteria</taxon>
        <taxon>Burkholderiales</taxon>
        <taxon>Oxalobacteraceae</taxon>
        <taxon>Undibacterium</taxon>
    </lineage>
</organism>
<dbReference type="EMBL" id="JACOGF010000014">
    <property type="protein sequence ID" value="MBC3920157.1"/>
    <property type="molecule type" value="Genomic_DNA"/>
</dbReference>
<dbReference type="Gene3D" id="2.60.40.1180">
    <property type="entry name" value="Golgi alpha-mannosidase II"/>
    <property type="match status" value="1"/>
</dbReference>
<dbReference type="SUPFAM" id="SSF81296">
    <property type="entry name" value="E set domains"/>
    <property type="match status" value="1"/>
</dbReference>
<dbReference type="InterPro" id="IPR019492">
    <property type="entry name" value="Cyclo-malto-dextrinase_C"/>
</dbReference>
<evidence type="ECO:0000259" key="4">
    <source>
        <dbReference type="SMART" id="SM00642"/>
    </source>
</evidence>
<evidence type="ECO:0000313" key="6">
    <source>
        <dbReference type="Proteomes" id="UP000650424"/>
    </source>
</evidence>
<keyword evidence="6" id="KW-1185">Reference proteome</keyword>
<dbReference type="SUPFAM" id="SSF51445">
    <property type="entry name" value="(Trans)glycosidases"/>
    <property type="match status" value="1"/>
</dbReference>
<dbReference type="Gene3D" id="2.60.40.10">
    <property type="entry name" value="Immunoglobulins"/>
    <property type="match status" value="1"/>
</dbReference>
<sequence length="616" mass="69613">MAKMVLIPMLAGLITTPALAQPNSLDHVEPGFWWAGMKNPQLQLMLHGPQIAGYTPSINYPGVKLDGTSKVSNPNYLFLNLQISPVARAGKFNIILRQGNKEIVIPYELKAREKNSAQRPGFGPADVILNIMPDRFANGDTGNDSLPGFTDKLDRADASASRHGGDLKGIRDHLDYIASMGYTMLWPTPVVENNQQSYSYHGYATSDYYKVDARLGNNEEYRQLVAEAKKQGIGVIQDIVLNHIGDGHWWMKDLPSKDWLSHDSEFVPTYHARTTVSDPYASAIDKKNYTQGWFEVHMPDMNQNNPLVANYQIQNTIWWIEYAGLAGIRADTYGYSDPAFLTQWSRRIMQEYPHLTLVGEEWSDNPNLVAHWLRGHKNANGYVSHMPSMMDYPLHDTLRKALVAPENLHSGFATLYESLVNDQLYPQPSAMVLFEGNHDVSRLYSALDEDLDLFRMAVTYVATMPRTPQFYYGTEILMTSTKHRDDGAFRKDFPGGWAGDTVNAFTGAGLNPRQLEAQAFIKKLLNWRKTQTAIHSGKLMHFAPQNGIYVYFRYDQQHKFMVVMNKNTVATELKTQRFDEILPTRATGKDVFTGQDFALAPTLNVPARSVLLLEIH</sequence>
<dbReference type="Pfam" id="PF09087">
    <property type="entry name" value="Cyc-maltodext_N"/>
    <property type="match status" value="1"/>
</dbReference>